<dbReference type="PANTHER" id="PTHR47784">
    <property type="entry name" value="STEROL UPTAKE CONTROL PROTEIN 2"/>
    <property type="match status" value="1"/>
</dbReference>
<dbReference type="SMART" id="SM00066">
    <property type="entry name" value="GAL4"/>
    <property type="match status" value="1"/>
</dbReference>
<dbReference type="PANTHER" id="PTHR47784:SF5">
    <property type="entry name" value="STEROL UPTAKE CONTROL PROTEIN 2"/>
    <property type="match status" value="1"/>
</dbReference>
<gene>
    <name evidence="3" type="ORF">B9J08_000794</name>
    <name evidence="2" type="ORF">B9J08_02752</name>
</gene>
<dbReference type="VEuPathDB" id="FungiDB:CJJ07_005277"/>
<dbReference type="Gene3D" id="4.10.240.10">
    <property type="entry name" value="Zn(2)-C6 fungal-type DNA-binding domain"/>
    <property type="match status" value="1"/>
</dbReference>
<organism evidence="3">
    <name type="scientific">Candidozyma auris</name>
    <name type="common">Yeast</name>
    <name type="synonym">Candida auris</name>
    <dbReference type="NCBI Taxonomy" id="498019"/>
    <lineage>
        <taxon>Eukaryota</taxon>
        <taxon>Fungi</taxon>
        <taxon>Dikarya</taxon>
        <taxon>Ascomycota</taxon>
        <taxon>Saccharomycotina</taxon>
        <taxon>Pichiomycetes</taxon>
        <taxon>Metschnikowiaceae</taxon>
        <taxon>Candidozyma</taxon>
    </lineage>
</organism>
<dbReference type="VEuPathDB" id="FungiDB:QG37_01675"/>
<dbReference type="SUPFAM" id="SSF57701">
    <property type="entry name" value="Zn2/Cys6 DNA-binding domain"/>
    <property type="match status" value="1"/>
</dbReference>
<reference evidence="2 4" key="3">
    <citation type="journal article" date="2018" name="Nat. Commun.">
        <title>Genomic insights into multidrug-resistance, mating and virulence in Candida auris and related emerging species.</title>
        <authorList>
            <person name="Munoz J.F."/>
            <person name="Gade L."/>
            <person name="Chow N.A."/>
            <person name="Loparev V.N."/>
            <person name="Juieng P."/>
            <person name="Berkow E.L."/>
            <person name="Farrer R.A."/>
            <person name="Litvintseva A.P."/>
            <person name="Cuomo C.A."/>
        </authorList>
    </citation>
    <scope>GENOME REANNOTATION</scope>
    <source>
        <strain evidence="2 4">B8441</strain>
    </source>
</reference>
<reference evidence="2" key="4">
    <citation type="submission" date="2024-03" db="EMBL/GenBank/DDBJ databases">
        <title>Improved genome assembly of Candida auris strain B8441 and annotation of B11205.</title>
        <authorList>
            <person name="Cauldron N.C."/>
            <person name="Shea T."/>
            <person name="Cuomo C.A."/>
        </authorList>
    </citation>
    <scope>NUCLEOTIDE SEQUENCE</scope>
    <source>
        <strain evidence="2">B8441</strain>
    </source>
</reference>
<dbReference type="GO" id="GO:0001228">
    <property type="term" value="F:DNA-binding transcription activator activity, RNA polymerase II-specific"/>
    <property type="evidence" value="ECO:0007669"/>
    <property type="project" value="TreeGrafter"/>
</dbReference>
<dbReference type="OMA" id="ATHRECI"/>
<name>A0A2H1A5Z7_CANAR</name>
<dbReference type="InterPro" id="IPR001138">
    <property type="entry name" value="Zn2Cys6_DnaBD"/>
</dbReference>
<evidence type="ECO:0000313" key="4">
    <source>
        <dbReference type="Proteomes" id="UP000230249"/>
    </source>
</evidence>
<dbReference type="GO" id="GO:0008270">
    <property type="term" value="F:zinc ion binding"/>
    <property type="evidence" value="ECO:0007669"/>
    <property type="project" value="InterPro"/>
</dbReference>
<reference evidence="3" key="2">
    <citation type="submission" date="2017-11" db="EMBL/GenBank/DDBJ databases">
        <title>Candida auris genome assembly and annotation.</title>
        <authorList>
            <person name="Munoz J.F."/>
            <person name="Gade L.G."/>
            <person name="Chow N.A."/>
            <person name="Litvintseva A.P."/>
            <person name="Loparev V.N."/>
            <person name="Cuomo C.A."/>
        </authorList>
    </citation>
    <scope>NUCLEOTIDE SEQUENCE</scope>
    <source>
        <strain evidence="3">B8441</strain>
    </source>
</reference>
<dbReference type="VEuPathDB" id="FungiDB:CJJ09_002754"/>
<dbReference type="AlphaFoldDB" id="A0A2H1A5Z7"/>
<keyword evidence="4" id="KW-1185">Reference proteome</keyword>
<evidence type="ECO:0000313" key="3">
    <source>
        <dbReference type="EMBL" id="PIS58300.1"/>
    </source>
</evidence>
<dbReference type="VEuPathDB" id="FungiDB:CJI97_000795"/>
<dbReference type="VEuPathDB" id="FungiDB:CJI96_0003304"/>
<reference evidence="3 4" key="1">
    <citation type="journal article" date="2017" name="Clin. Infect. Dis.">
        <title>Simultaneous emergence of multidrug-resistant Candida auris on 3 continents confirmed by whole-genome sequencing and epidemiological analyses.</title>
        <authorList>
            <person name="Lockhart S.R."/>
            <person name="Etienne K.A."/>
            <person name="Vallabhaneni S."/>
            <person name="Farooqi J."/>
            <person name="Chowdhary A."/>
            <person name="Govender N.P."/>
            <person name="Colombo A.L."/>
            <person name="Calvo B."/>
            <person name="Cuomo C.A."/>
            <person name="Desjardins C.A."/>
            <person name="Berkow E.L."/>
            <person name="Castanheira M."/>
            <person name="Magobo R.E."/>
            <person name="Jabeen K."/>
            <person name="Asghar R.J."/>
            <person name="Meis J.F."/>
            <person name="Jackson B."/>
            <person name="Chiller T."/>
            <person name="Litvintseva A.P."/>
        </authorList>
    </citation>
    <scope>NUCLEOTIDE SEQUENCE [LARGE SCALE GENOMIC DNA]</scope>
    <source>
        <strain evidence="3 4">B8441</strain>
    </source>
</reference>
<evidence type="ECO:0000259" key="1">
    <source>
        <dbReference type="PROSITE" id="PS50048"/>
    </source>
</evidence>
<dbReference type="Proteomes" id="UP000230249">
    <property type="component" value="Unassembled WGS sequence"/>
</dbReference>
<sequence length="465" mass="54517">MGCLSCKKLKIKCNEARPVCEYCSYRGRRCVYPDSFQVSKDPVKQDVWDYYVSMSSSTDSTPIEDEIFSESRSLTFQMLLGSTADSLQLSRFELRVVRFFNDVCVPFMTYNVNKRHVYVWEKVIPRYFTSSSAIRSAVLAMGCLTIMPLCGLGSVLNDKLNADELTRELEAASETWKVQRVFADDHLFEGAKMDINLFTRASEYFGGALNGSNEALMKYQSPDRTKQEKVNYLNEASISNYLIYSFLALQPWKLIPLVSFAEDGYEPKNDLLNVAMGLKTIVFSDYDLLITSDIGDLFHADELHYVPPRKVKFVEDLKNQFNDYLGGISFFDISSEKSAFINDIRHCLLFLEKAFILSVKFNYPVNLYKWLVMISPQLVPYVREKNFFALRLLYAYACICIHVRLWSFEHSVWRDYIVWFRNKFWPLYEFDERLFHYVITKKRYVNDENFQTLKNFDVWSQEFDY</sequence>
<dbReference type="PROSITE" id="PS00463">
    <property type="entry name" value="ZN2_CY6_FUNGAL_1"/>
    <property type="match status" value="1"/>
</dbReference>
<comment type="caution">
    <text evidence="3">The sequence shown here is derived from an EMBL/GenBank/DDBJ whole genome shotgun (WGS) entry which is preliminary data.</text>
</comment>
<protein>
    <recommendedName>
        <fullName evidence="1">Zn(2)-C6 fungal-type domain-containing protein</fullName>
    </recommendedName>
</protein>
<proteinExistence type="predicted"/>
<dbReference type="PROSITE" id="PS50048">
    <property type="entry name" value="ZN2_CY6_FUNGAL_2"/>
    <property type="match status" value="1"/>
</dbReference>
<dbReference type="EMBL" id="PEKT02000002">
    <property type="protein sequence ID" value="PIS58300.1"/>
    <property type="molecule type" value="Genomic_DNA"/>
</dbReference>
<dbReference type="Pfam" id="PF00172">
    <property type="entry name" value="Zn_clus"/>
    <property type="match status" value="1"/>
</dbReference>
<dbReference type="CDD" id="cd00067">
    <property type="entry name" value="GAL4"/>
    <property type="match status" value="1"/>
</dbReference>
<accession>A0A2H1A5Z7</accession>
<dbReference type="InterPro" id="IPR036864">
    <property type="entry name" value="Zn2-C6_fun-type_DNA-bd_sf"/>
</dbReference>
<dbReference type="VEuPathDB" id="FungiDB:B9J08_000794"/>
<dbReference type="InterPro" id="IPR053157">
    <property type="entry name" value="Sterol_Uptake_Regulator"/>
</dbReference>
<dbReference type="EMBL" id="PEKT03000002">
    <property type="protein sequence ID" value="KAK8441434.1"/>
    <property type="molecule type" value="Genomic_DNA"/>
</dbReference>
<feature type="domain" description="Zn(2)-C6 fungal-type" evidence="1">
    <location>
        <begin position="2"/>
        <end position="32"/>
    </location>
</feature>
<dbReference type="STRING" id="498019.A0A2H1A5Z7"/>
<evidence type="ECO:0000313" key="2">
    <source>
        <dbReference type="EMBL" id="KAK8441434.1"/>
    </source>
</evidence>